<dbReference type="PANTHER" id="PTHR48012:SF2">
    <property type="entry name" value="STERILE20-LIKE KINASE, ISOFORM B"/>
    <property type="match status" value="1"/>
</dbReference>
<reference evidence="5" key="1">
    <citation type="submission" date="2021-02" db="EMBL/GenBank/DDBJ databases">
        <authorList>
            <person name="Nowell W R."/>
        </authorList>
    </citation>
    <scope>NUCLEOTIDE SEQUENCE</scope>
</reference>
<gene>
    <name evidence="5" type="ORF">QYT958_LOCUS41021</name>
</gene>
<name>A0A822C1Q0_9BILA</name>
<evidence type="ECO:0000256" key="1">
    <source>
        <dbReference type="ARBA" id="ARBA00008874"/>
    </source>
</evidence>
<keyword evidence="3" id="KW-0067">ATP-binding</keyword>
<feature type="non-terminal residue" evidence="5">
    <location>
        <position position="1"/>
    </location>
</feature>
<evidence type="ECO:0000259" key="4">
    <source>
        <dbReference type="PROSITE" id="PS50011"/>
    </source>
</evidence>
<dbReference type="GO" id="GO:0004674">
    <property type="term" value="F:protein serine/threonine kinase activity"/>
    <property type="evidence" value="ECO:0007669"/>
    <property type="project" value="TreeGrafter"/>
</dbReference>
<dbReference type="GO" id="GO:0005737">
    <property type="term" value="C:cytoplasm"/>
    <property type="evidence" value="ECO:0007669"/>
    <property type="project" value="TreeGrafter"/>
</dbReference>
<evidence type="ECO:0000256" key="3">
    <source>
        <dbReference type="ARBA" id="ARBA00022840"/>
    </source>
</evidence>
<dbReference type="EMBL" id="CAJOBR010044968">
    <property type="protein sequence ID" value="CAF5035895.1"/>
    <property type="molecule type" value="Genomic_DNA"/>
</dbReference>
<dbReference type="SUPFAM" id="SSF56112">
    <property type="entry name" value="Protein kinase-like (PK-like)"/>
    <property type="match status" value="1"/>
</dbReference>
<dbReference type="Proteomes" id="UP000663848">
    <property type="component" value="Unassembled WGS sequence"/>
</dbReference>
<dbReference type="PANTHER" id="PTHR48012">
    <property type="entry name" value="STERILE20-LIKE KINASE, ISOFORM B-RELATED"/>
    <property type="match status" value="1"/>
</dbReference>
<sequence>ITTIEITEGKPPYSDIHPMRAIFMIPSRPPPTFKDTSRWTPALNDFVSKCLVKNPDARSTATELLNVIMN</sequence>
<dbReference type="Gene3D" id="1.10.510.10">
    <property type="entry name" value="Transferase(Phosphotransferase) domain 1"/>
    <property type="match status" value="1"/>
</dbReference>
<proteinExistence type="inferred from homology"/>
<keyword evidence="2" id="KW-0547">Nucleotide-binding</keyword>
<dbReference type="AlphaFoldDB" id="A0A822C1Q0"/>
<dbReference type="InterPro" id="IPR050629">
    <property type="entry name" value="STE20/SPS1-PAK"/>
</dbReference>
<dbReference type="InterPro" id="IPR000719">
    <property type="entry name" value="Prot_kinase_dom"/>
</dbReference>
<dbReference type="GO" id="GO:0005524">
    <property type="term" value="F:ATP binding"/>
    <property type="evidence" value="ECO:0007669"/>
    <property type="project" value="UniProtKB-KW"/>
</dbReference>
<evidence type="ECO:0000256" key="2">
    <source>
        <dbReference type="ARBA" id="ARBA00022741"/>
    </source>
</evidence>
<comment type="caution">
    <text evidence="5">The sequence shown here is derived from an EMBL/GenBank/DDBJ whole genome shotgun (WGS) entry which is preliminary data.</text>
</comment>
<evidence type="ECO:0000313" key="6">
    <source>
        <dbReference type="Proteomes" id="UP000663848"/>
    </source>
</evidence>
<feature type="domain" description="Protein kinase" evidence="4">
    <location>
        <begin position="1"/>
        <end position="70"/>
    </location>
</feature>
<evidence type="ECO:0000313" key="5">
    <source>
        <dbReference type="EMBL" id="CAF5035895.1"/>
    </source>
</evidence>
<dbReference type="InterPro" id="IPR011009">
    <property type="entry name" value="Kinase-like_dom_sf"/>
</dbReference>
<comment type="similarity">
    <text evidence="1">Belongs to the protein kinase superfamily. STE Ser/Thr protein kinase family. STE20 subfamily.</text>
</comment>
<dbReference type="PROSITE" id="PS50011">
    <property type="entry name" value="PROTEIN_KINASE_DOM"/>
    <property type="match status" value="1"/>
</dbReference>
<organism evidence="5 6">
    <name type="scientific">Rotaria socialis</name>
    <dbReference type="NCBI Taxonomy" id="392032"/>
    <lineage>
        <taxon>Eukaryota</taxon>
        <taxon>Metazoa</taxon>
        <taxon>Spiralia</taxon>
        <taxon>Gnathifera</taxon>
        <taxon>Rotifera</taxon>
        <taxon>Eurotatoria</taxon>
        <taxon>Bdelloidea</taxon>
        <taxon>Philodinida</taxon>
        <taxon>Philodinidae</taxon>
        <taxon>Rotaria</taxon>
    </lineage>
</organism>
<accession>A0A822C1Q0</accession>
<protein>
    <recommendedName>
        <fullName evidence="4">Protein kinase domain-containing protein</fullName>
    </recommendedName>
</protein>